<keyword evidence="1" id="KW-0472">Membrane</keyword>
<gene>
    <name evidence="3" type="ORF">OCA8868_01359</name>
</gene>
<dbReference type="CDD" id="cd03509">
    <property type="entry name" value="DesA_FADS-like"/>
    <property type="match status" value="1"/>
</dbReference>
<name>A0A238K4E0_9RHOB</name>
<feature type="transmembrane region" description="Helical" evidence="1">
    <location>
        <begin position="172"/>
        <end position="199"/>
    </location>
</feature>
<dbReference type="RefSeq" id="WP_093995799.1">
    <property type="nucleotide sequence ID" value="NZ_FXYD01000002.1"/>
</dbReference>
<dbReference type="AlphaFoldDB" id="A0A238K4E0"/>
<accession>A0A238K4E0</accession>
<keyword evidence="1" id="KW-0812">Transmembrane</keyword>
<dbReference type="InterPro" id="IPR005804">
    <property type="entry name" value="FA_desaturase_dom"/>
</dbReference>
<protein>
    <submittedName>
        <fullName evidence="3">Fatty acid desaturase</fullName>
    </submittedName>
</protein>
<feature type="transmembrane region" description="Helical" evidence="1">
    <location>
        <begin position="134"/>
        <end position="152"/>
    </location>
</feature>
<evidence type="ECO:0000259" key="2">
    <source>
        <dbReference type="Pfam" id="PF00487"/>
    </source>
</evidence>
<dbReference type="EMBL" id="FXYD01000002">
    <property type="protein sequence ID" value="SMX37264.1"/>
    <property type="molecule type" value="Genomic_DNA"/>
</dbReference>
<feature type="transmembrane region" description="Helical" evidence="1">
    <location>
        <begin position="68"/>
        <end position="87"/>
    </location>
</feature>
<sequence>MSDCVRTSERSAVEWPTVGLAVVCYFFLFLALWVLPVWGAILVLGPAIALHASLTHEVVHGHPFQSQVANAALVFPALTLTVPYARFRATHLAHHRDEVLTDPYDDPETNYLDPEVWQRLGRPMRAVLRINNTLAGRLLIGPLIGQIVWMLSDYRACRAGDRTVLRGWVEHIPALGLVLAVVWAAPLPFWAYAAGAYIAHSILRLRTYLEHQAHELARARTVIVEGRGALALLFLNNNLHVVHHMHPNVAWYDLPTLYAQNKAHYQRRNDGYVFTSYSQVFRRHFWRAKDTVAHPLWRPRD</sequence>
<dbReference type="GO" id="GO:0006629">
    <property type="term" value="P:lipid metabolic process"/>
    <property type="evidence" value="ECO:0007669"/>
    <property type="project" value="InterPro"/>
</dbReference>
<dbReference type="OrthoDB" id="784276at2"/>
<evidence type="ECO:0000313" key="3">
    <source>
        <dbReference type="EMBL" id="SMX37264.1"/>
    </source>
</evidence>
<dbReference type="Pfam" id="PF00487">
    <property type="entry name" value="FA_desaturase"/>
    <property type="match status" value="1"/>
</dbReference>
<evidence type="ECO:0000256" key="1">
    <source>
        <dbReference type="SAM" id="Phobius"/>
    </source>
</evidence>
<feature type="transmembrane region" description="Helical" evidence="1">
    <location>
        <begin position="20"/>
        <end position="48"/>
    </location>
</feature>
<keyword evidence="4" id="KW-1185">Reference proteome</keyword>
<feature type="domain" description="Fatty acid desaturase" evidence="2">
    <location>
        <begin position="34"/>
        <end position="273"/>
    </location>
</feature>
<proteinExistence type="predicted"/>
<organism evidence="3 4">
    <name type="scientific">Octadecabacter ascidiaceicola</name>
    <dbReference type="NCBI Taxonomy" id="1655543"/>
    <lineage>
        <taxon>Bacteria</taxon>
        <taxon>Pseudomonadati</taxon>
        <taxon>Pseudomonadota</taxon>
        <taxon>Alphaproteobacteria</taxon>
        <taxon>Rhodobacterales</taxon>
        <taxon>Roseobacteraceae</taxon>
        <taxon>Octadecabacter</taxon>
    </lineage>
</organism>
<evidence type="ECO:0000313" key="4">
    <source>
        <dbReference type="Proteomes" id="UP000203464"/>
    </source>
</evidence>
<keyword evidence="1" id="KW-1133">Transmembrane helix</keyword>
<reference evidence="4" key="1">
    <citation type="submission" date="2017-05" db="EMBL/GenBank/DDBJ databases">
        <authorList>
            <person name="Rodrigo-Torres L."/>
            <person name="Arahal R. D."/>
            <person name="Lucena T."/>
        </authorList>
    </citation>
    <scope>NUCLEOTIDE SEQUENCE [LARGE SCALE GENOMIC DNA]</scope>
    <source>
        <strain evidence="4">CECT 8868</strain>
    </source>
</reference>
<dbReference type="Proteomes" id="UP000203464">
    <property type="component" value="Unassembled WGS sequence"/>
</dbReference>